<dbReference type="EMBL" id="HACA01018168">
    <property type="protein sequence ID" value="CDW35529.1"/>
    <property type="molecule type" value="Transcribed_RNA"/>
</dbReference>
<dbReference type="AlphaFoldDB" id="A0A0K2UBB8"/>
<accession>A0A0K2UBB8</accession>
<evidence type="ECO:0000313" key="1">
    <source>
        <dbReference type="EMBL" id="CDW35529.1"/>
    </source>
</evidence>
<sequence>MGASGPPLHLKPERKVKRIHIPIVWWPHSLVLECDAVSYEGLSNFSSMSGGPILLKDDFALGKFICTRRSRLT</sequence>
<name>A0A0K2UBB8_LEPSM</name>
<protein>
    <submittedName>
        <fullName evidence="1">Uncharacterized protein</fullName>
    </submittedName>
</protein>
<proteinExistence type="predicted"/>
<organism evidence="1">
    <name type="scientific">Lepeophtheirus salmonis</name>
    <name type="common">Salmon louse</name>
    <name type="synonym">Caligus salmonis</name>
    <dbReference type="NCBI Taxonomy" id="72036"/>
    <lineage>
        <taxon>Eukaryota</taxon>
        <taxon>Metazoa</taxon>
        <taxon>Ecdysozoa</taxon>
        <taxon>Arthropoda</taxon>
        <taxon>Crustacea</taxon>
        <taxon>Multicrustacea</taxon>
        <taxon>Hexanauplia</taxon>
        <taxon>Copepoda</taxon>
        <taxon>Siphonostomatoida</taxon>
        <taxon>Caligidae</taxon>
        <taxon>Lepeophtheirus</taxon>
    </lineage>
</organism>
<reference evidence="1" key="1">
    <citation type="submission" date="2014-05" db="EMBL/GenBank/DDBJ databases">
        <authorList>
            <person name="Chronopoulou M."/>
        </authorList>
    </citation>
    <scope>NUCLEOTIDE SEQUENCE</scope>
    <source>
        <tissue evidence="1">Whole organism</tissue>
    </source>
</reference>